<dbReference type="Proteomes" id="UP001057998">
    <property type="component" value="Chromosome 2"/>
</dbReference>
<protein>
    <submittedName>
        <fullName evidence="1">Uncharacterized protein</fullName>
    </submittedName>
</protein>
<reference evidence="1" key="1">
    <citation type="submission" date="2022-07" db="EMBL/GenBank/DDBJ databases">
        <title>Genome sequencing of Photobacterium atrarenae GJH2-4.</title>
        <authorList>
            <person name="Park S.-J."/>
        </authorList>
    </citation>
    <scope>NUCLEOTIDE SEQUENCE</scope>
    <source>
        <strain evidence="1">GJH2-4</strain>
    </source>
</reference>
<gene>
    <name evidence="1" type="ORF">NNL38_20600</name>
</gene>
<organism evidence="1 2">
    <name type="scientific">Photobacterium atrarenae</name>
    <dbReference type="NCBI Taxonomy" id="865757"/>
    <lineage>
        <taxon>Bacteria</taxon>
        <taxon>Pseudomonadati</taxon>
        <taxon>Pseudomonadota</taxon>
        <taxon>Gammaproteobacteria</taxon>
        <taxon>Vibrionales</taxon>
        <taxon>Vibrionaceae</taxon>
        <taxon>Photobacterium</taxon>
    </lineage>
</organism>
<evidence type="ECO:0000313" key="2">
    <source>
        <dbReference type="Proteomes" id="UP001057998"/>
    </source>
</evidence>
<sequence length="83" mass="9372">MGRMLIGRDTILDLESVEYKWIEALSHDGVKHEDINASIRRCLGGDDESADILRRVALRQCPPNVLLEHLDAIDNTVSMKGER</sequence>
<dbReference type="EMBL" id="CP101509">
    <property type="protein sequence ID" value="UTV29423.1"/>
    <property type="molecule type" value="Genomic_DNA"/>
</dbReference>
<keyword evidence="2" id="KW-1185">Reference proteome</keyword>
<dbReference type="RefSeq" id="WP_255390739.1">
    <property type="nucleotide sequence ID" value="NZ_CP101509.1"/>
</dbReference>
<accession>A0ABY5GJC8</accession>
<name>A0ABY5GJC8_9GAMM</name>
<proteinExistence type="predicted"/>
<evidence type="ECO:0000313" key="1">
    <source>
        <dbReference type="EMBL" id="UTV29423.1"/>
    </source>
</evidence>